<comment type="function">
    <text evidence="4 5">Removes the 2'-phosphate from RNA via an intermediate in which the phosphate is ADP-ribosylated by NAD followed by a presumed transesterification to release the RNA and generate ADP-ribose 1''-2''-cyclic phosphate (APPR&gt;P). May function as an ADP-ribosylase.</text>
</comment>
<reference evidence="7" key="1">
    <citation type="journal article" date="2019" name="Int. J. Syst. Evol. Microbiol.">
        <title>The Global Catalogue of Microorganisms (GCM) 10K type strain sequencing project: providing services to taxonomists for standard genome sequencing and annotation.</title>
        <authorList>
            <consortium name="The Broad Institute Genomics Platform"/>
            <consortium name="The Broad Institute Genome Sequencing Center for Infectious Disease"/>
            <person name="Wu L."/>
            <person name="Ma J."/>
        </authorList>
    </citation>
    <scope>NUCLEOTIDE SEQUENCE [LARGE SCALE GENOMIC DNA]</scope>
    <source>
        <strain evidence="7">JCM 13250</strain>
    </source>
</reference>
<keyword evidence="3 5" id="KW-0520">NAD</keyword>
<gene>
    <name evidence="5" type="primary">kptA</name>
    <name evidence="6" type="ORF">GCM10009682_07330</name>
</gene>
<evidence type="ECO:0000256" key="1">
    <source>
        <dbReference type="ARBA" id="ARBA00009836"/>
    </source>
</evidence>
<dbReference type="Gene3D" id="1.10.10.970">
    <property type="entry name" value="RNA 2'-phosphotransferase, Tpt1/KptA family, N-terminal domain"/>
    <property type="match status" value="1"/>
</dbReference>
<dbReference type="SUPFAM" id="SSF56399">
    <property type="entry name" value="ADP-ribosylation"/>
    <property type="match status" value="1"/>
</dbReference>
<sequence>MTDNNQIRLSRRLSYVLRHDPASVGLTLDAQGWVRVDALLKAVRITRAQLDTVVANDNKQRYRVRVATDGIAWIRASQGHSVPVDLGLDPADPPAELFHGTPRRNVAAIFADGLRPGQRHHVHLSPDVATAHAVGRRRGDEVVLRVDAAALSATGALFYRSDNGVWLTDHVPPTYLTQLS</sequence>
<dbReference type="Gene3D" id="3.20.170.30">
    <property type="match status" value="1"/>
</dbReference>
<keyword evidence="2 5" id="KW-0808">Transferase</keyword>
<accession>A0ABP4XPZ6</accession>
<keyword evidence="7" id="KW-1185">Reference proteome</keyword>
<protein>
    <recommendedName>
        <fullName evidence="5">Probable RNA 2'-phosphotransferase</fullName>
        <ecNumber evidence="5">2.7.1.-</ecNumber>
    </recommendedName>
</protein>
<dbReference type="RefSeq" id="WP_344126205.1">
    <property type="nucleotide sequence ID" value="NZ_BAAALT010000014.1"/>
</dbReference>
<evidence type="ECO:0000313" key="7">
    <source>
        <dbReference type="Proteomes" id="UP001500218"/>
    </source>
</evidence>
<dbReference type="InterPro" id="IPR042081">
    <property type="entry name" value="RNA_2'-PTrans_C"/>
</dbReference>
<evidence type="ECO:0000313" key="6">
    <source>
        <dbReference type="EMBL" id="GAA1787839.1"/>
    </source>
</evidence>
<dbReference type="PANTHER" id="PTHR12684">
    <property type="entry name" value="PUTATIVE PHOSPHOTRANSFERASE"/>
    <property type="match status" value="1"/>
</dbReference>
<evidence type="ECO:0000256" key="5">
    <source>
        <dbReference type="HAMAP-Rule" id="MF_00299"/>
    </source>
</evidence>
<evidence type="ECO:0000256" key="4">
    <source>
        <dbReference type="ARBA" id="ARBA00025212"/>
    </source>
</evidence>
<name>A0ABP4XPZ6_9ACTN</name>
<dbReference type="InterPro" id="IPR002745">
    <property type="entry name" value="Ptrans_KptA/Tpt1"/>
</dbReference>
<organism evidence="6 7">
    <name type="scientific">Luedemannella flava</name>
    <dbReference type="NCBI Taxonomy" id="349316"/>
    <lineage>
        <taxon>Bacteria</taxon>
        <taxon>Bacillati</taxon>
        <taxon>Actinomycetota</taxon>
        <taxon>Actinomycetes</taxon>
        <taxon>Micromonosporales</taxon>
        <taxon>Micromonosporaceae</taxon>
        <taxon>Luedemannella</taxon>
    </lineage>
</organism>
<dbReference type="HAMAP" id="MF_00299">
    <property type="entry name" value="KptA"/>
    <property type="match status" value="1"/>
</dbReference>
<comment type="caution">
    <text evidence="6">The sequence shown here is derived from an EMBL/GenBank/DDBJ whole genome shotgun (WGS) entry which is preliminary data.</text>
</comment>
<dbReference type="EMBL" id="BAAALT010000014">
    <property type="protein sequence ID" value="GAA1787839.1"/>
    <property type="molecule type" value="Genomic_DNA"/>
</dbReference>
<dbReference type="InterPro" id="IPR042080">
    <property type="entry name" value="RNA_2'-PTrans_N"/>
</dbReference>
<dbReference type="PANTHER" id="PTHR12684:SF2">
    <property type="entry name" value="TRNA 2'-PHOSPHOTRANSFERASE 1"/>
    <property type="match status" value="1"/>
</dbReference>
<dbReference type="Proteomes" id="UP001500218">
    <property type="component" value="Unassembled WGS sequence"/>
</dbReference>
<proteinExistence type="inferred from homology"/>
<comment type="similarity">
    <text evidence="1 5">Belongs to the KptA/TPT1 family.</text>
</comment>
<evidence type="ECO:0000256" key="2">
    <source>
        <dbReference type="ARBA" id="ARBA00022679"/>
    </source>
</evidence>
<dbReference type="EC" id="2.7.1.-" evidence="5"/>
<evidence type="ECO:0000256" key="3">
    <source>
        <dbReference type="ARBA" id="ARBA00023027"/>
    </source>
</evidence>
<dbReference type="InterPro" id="IPR022928">
    <property type="entry name" value="RNA_2'-PTrans_KptA"/>
</dbReference>
<dbReference type="Pfam" id="PF01885">
    <property type="entry name" value="PTS_2-RNA"/>
    <property type="match status" value="1"/>
</dbReference>